<evidence type="ECO:0000256" key="7">
    <source>
        <dbReference type="ARBA" id="ARBA00023136"/>
    </source>
</evidence>
<reference evidence="10 11" key="1">
    <citation type="submission" date="2020-04" db="EMBL/GenBank/DDBJ databases">
        <authorList>
            <person name="De Canck E."/>
        </authorList>
    </citation>
    <scope>NUCLEOTIDE SEQUENCE [LARGE SCALE GENOMIC DNA]</scope>
    <source>
        <strain evidence="10 11">LMG 28138</strain>
    </source>
</reference>
<dbReference type="SUPFAM" id="SSF103473">
    <property type="entry name" value="MFS general substrate transporter"/>
    <property type="match status" value="1"/>
</dbReference>
<proteinExistence type="inferred from homology"/>
<dbReference type="RefSeq" id="WP_175102715.1">
    <property type="nucleotide sequence ID" value="NZ_CADIKM010000001.1"/>
</dbReference>
<evidence type="ECO:0000256" key="3">
    <source>
        <dbReference type="ARBA" id="ARBA00022475"/>
    </source>
</evidence>
<dbReference type="InterPro" id="IPR050171">
    <property type="entry name" value="MFS_Transporters"/>
</dbReference>
<evidence type="ECO:0000256" key="4">
    <source>
        <dbReference type="ARBA" id="ARBA00022519"/>
    </source>
</evidence>
<dbReference type="GO" id="GO:0022857">
    <property type="term" value="F:transmembrane transporter activity"/>
    <property type="evidence" value="ECO:0007669"/>
    <property type="project" value="UniProtKB-UniRule"/>
</dbReference>
<keyword evidence="6 8" id="KW-1133">Transmembrane helix</keyword>
<dbReference type="HAMAP" id="MF_02091">
    <property type="entry name" value="MFS_YfcJ"/>
    <property type="match status" value="1"/>
</dbReference>
<evidence type="ECO:0000256" key="5">
    <source>
        <dbReference type="ARBA" id="ARBA00022692"/>
    </source>
</evidence>
<evidence type="ECO:0000313" key="10">
    <source>
        <dbReference type="EMBL" id="CAB3776437.1"/>
    </source>
</evidence>
<feature type="transmembrane region" description="Helical" evidence="8">
    <location>
        <begin position="155"/>
        <end position="177"/>
    </location>
</feature>
<evidence type="ECO:0000256" key="8">
    <source>
        <dbReference type="HAMAP-Rule" id="MF_02091"/>
    </source>
</evidence>
<dbReference type="InterPro" id="IPR011701">
    <property type="entry name" value="MFS"/>
</dbReference>
<dbReference type="InterPro" id="IPR037541">
    <property type="entry name" value="MFS_YfcJ"/>
</dbReference>
<dbReference type="PROSITE" id="PS50850">
    <property type="entry name" value="MFS"/>
    <property type="match status" value="1"/>
</dbReference>
<evidence type="ECO:0000256" key="6">
    <source>
        <dbReference type="ARBA" id="ARBA00022989"/>
    </source>
</evidence>
<feature type="transmembrane region" description="Helical" evidence="8">
    <location>
        <begin position="21"/>
        <end position="47"/>
    </location>
</feature>
<evidence type="ECO:0000259" key="9">
    <source>
        <dbReference type="PROSITE" id="PS50850"/>
    </source>
</evidence>
<dbReference type="Proteomes" id="UP000494115">
    <property type="component" value="Unassembled WGS sequence"/>
</dbReference>
<dbReference type="PANTHER" id="PTHR23517:SF1">
    <property type="match status" value="1"/>
</dbReference>
<keyword evidence="7 8" id="KW-0472">Membrane</keyword>
<feature type="transmembrane region" description="Helical" evidence="8">
    <location>
        <begin position="374"/>
        <end position="393"/>
    </location>
</feature>
<keyword evidence="5 8" id="KW-0812">Transmembrane</keyword>
<feature type="transmembrane region" description="Helical" evidence="8">
    <location>
        <begin position="183"/>
        <end position="206"/>
    </location>
</feature>
<protein>
    <recommendedName>
        <fullName evidence="8">Uncharacterized MFS-type transporter LMG28138_00151</fullName>
    </recommendedName>
</protein>
<organism evidence="10 11">
    <name type="scientific">Pararobbsia alpina</name>
    <dbReference type="NCBI Taxonomy" id="621374"/>
    <lineage>
        <taxon>Bacteria</taxon>
        <taxon>Pseudomonadati</taxon>
        <taxon>Pseudomonadota</taxon>
        <taxon>Betaproteobacteria</taxon>
        <taxon>Burkholderiales</taxon>
        <taxon>Burkholderiaceae</taxon>
        <taxon>Pararobbsia</taxon>
    </lineage>
</organism>
<dbReference type="Gene3D" id="1.20.1250.20">
    <property type="entry name" value="MFS general substrate transporter like domains"/>
    <property type="match status" value="2"/>
</dbReference>
<name>A0A6S7ASK8_9BURK</name>
<keyword evidence="3 8" id="KW-1003">Cell membrane</keyword>
<accession>A0A6S7ASK8</accession>
<comment type="similarity">
    <text evidence="8">Belongs to the major facilitator superfamily. YfcJ family.</text>
</comment>
<feature type="transmembrane region" description="Helical" evidence="8">
    <location>
        <begin position="92"/>
        <end position="111"/>
    </location>
</feature>
<feature type="transmembrane region" description="Helical" evidence="8">
    <location>
        <begin position="310"/>
        <end position="333"/>
    </location>
</feature>
<dbReference type="CDD" id="cd17489">
    <property type="entry name" value="MFS_YfcJ_like"/>
    <property type="match status" value="1"/>
</dbReference>
<keyword evidence="11" id="KW-1185">Reference proteome</keyword>
<dbReference type="GO" id="GO:0005886">
    <property type="term" value="C:plasma membrane"/>
    <property type="evidence" value="ECO:0007669"/>
    <property type="project" value="UniProtKB-SubCell"/>
</dbReference>
<feature type="domain" description="Major facilitator superfamily (MFS) profile" evidence="9">
    <location>
        <begin position="181"/>
        <end position="403"/>
    </location>
</feature>
<feature type="transmembrane region" description="Helical" evidence="8">
    <location>
        <begin position="53"/>
        <end position="71"/>
    </location>
</feature>
<dbReference type="PANTHER" id="PTHR23517">
    <property type="entry name" value="RESISTANCE PROTEIN MDTM, PUTATIVE-RELATED-RELATED"/>
    <property type="match status" value="1"/>
</dbReference>
<dbReference type="NCBIfam" id="NF003477">
    <property type="entry name" value="PRK05122.1"/>
    <property type="match status" value="1"/>
</dbReference>
<dbReference type="EMBL" id="CADIKM010000001">
    <property type="protein sequence ID" value="CAB3776437.1"/>
    <property type="molecule type" value="Genomic_DNA"/>
</dbReference>
<comment type="subcellular location">
    <subcellularLocation>
        <location evidence="8">Cell inner membrane</location>
        <topology evidence="8">Multi-pass membrane protein</topology>
    </subcellularLocation>
    <subcellularLocation>
        <location evidence="1">Cell membrane</location>
        <topology evidence="1">Multi-pass membrane protein</topology>
    </subcellularLocation>
</comment>
<dbReference type="AlphaFoldDB" id="A0A6S7ASK8"/>
<keyword evidence="4 8" id="KW-0997">Cell inner membrane</keyword>
<dbReference type="Pfam" id="PF07690">
    <property type="entry name" value="MFS_1"/>
    <property type="match status" value="2"/>
</dbReference>
<feature type="transmembrane region" description="Helical" evidence="8">
    <location>
        <begin position="253"/>
        <end position="274"/>
    </location>
</feature>
<evidence type="ECO:0000256" key="1">
    <source>
        <dbReference type="ARBA" id="ARBA00004651"/>
    </source>
</evidence>
<feature type="transmembrane region" description="Helical" evidence="8">
    <location>
        <begin position="227"/>
        <end position="247"/>
    </location>
</feature>
<evidence type="ECO:0000256" key="2">
    <source>
        <dbReference type="ARBA" id="ARBA00022448"/>
    </source>
</evidence>
<evidence type="ECO:0000313" key="11">
    <source>
        <dbReference type="Proteomes" id="UP000494115"/>
    </source>
</evidence>
<sequence>MAQPTVSPTSPATSGAAQDRILARLALVMFIGFLCIGLPLPVIPLFVKHSLGFSDVAVGVSVGIQFLATVLTRGYAGRLADHRGGKRSMMQGAMTCACAGVVYVLAALLPLSDGPKLAVLIAGRLVLGLGESQFVTGIITWGIASVGQQRAGKAISWSGMAMYGSLAAGAPIGMALYQAGGFLLVAVAALVAPLLAALVAFGAPAAEALHGDRVPLFRVLKLIWRSGLSLALQGVGFATIGAFASLYFASRGWVHVGLGMTCFGGAFALVRLLFGHLPDRVGGFKIAMGAMAIECVGQALLWLAPNEATALAGALVTGLGCSLVFPGLGIEALKMVPPHSRGTAMGGFVAFQDVAYGVTGPITGVLAAGYGYPAVFLVGAIAAVFGVVMAILARAQARRVLVA</sequence>
<feature type="transmembrane region" description="Helical" evidence="8">
    <location>
        <begin position="345"/>
        <end position="368"/>
    </location>
</feature>
<feature type="transmembrane region" description="Helical" evidence="8">
    <location>
        <begin position="286"/>
        <end position="304"/>
    </location>
</feature>
<gene>
    <name evidence="10" type="primary">yfcJ_1</name>
    <name evidence="10" type="ORF">LMG28138_00151</name>
</gene>
<dbReference type="InterPro" id="IPR020846">
    <property type="entry name" value="MFS_dom"/>
</dbReference>
<dbReference type="InterPro" id="IPR036259">
    <property type="entry name" value="MFS_trans_sf"/>
</dbReference>
<feature type="transmembrane region" description="Helical" evidence="8">
    <location>
        <begin position="117"/>
        <end position="143"/>
    </location>
</feature>
<keyword evidence="2 8" id="KW-0813">Transport</keyword>
<dbReference type="NCBIfam" id="NF009048">
    <property type="entry name" value="PRK12382.1"/>
    <property type="match status" value="1"/>
</dbReference>